<dbReference type="EMBL" id="JBEVCJ010000001">
    <property type="protein sequence ID" value="MET1253854.1"/>
    <property type="molecule type" value="Genomic_DNA"/>
</dbReference>
<organism evidence="2 3">
    <name type="scientific">Aliikangiella maris</name>
    <dbReference type="NCBI Taxonomy" id="3162458"/>
    <lineage>
        <taxon>Bacteria</taxon>
        <taxon>Pseudomonadati</taxon>
        <taxon>Pseudomonadota</taxon>
        <taxon>Gammaproteobacteria</taxon>
        <taxon>Oceanospirillales</taxon>
        <taxon>Pleioneaceae</taxon>
        <taxon>Aliikangiella</taxon>
    </lineage>
</organism>
<gene>
    <name evidence="2" type="ORF">ABVT43_01830</name>
</gene>
<accession>A0ABV2BPM1</accession>
<protein>
    <submittedName>
        <fullName evidence="2">Cbb3-type cytochrome c oxidase subunit 3</fullName>
    </submittedName>
</protein>
<reference evidence="2 3" key="1">
    <citation type="submission" date="2024-06" db="EMBL/GenBank/DDBJ databases">
        <authorList>
            <person name="Li F."/>
        </authorList>
    </citation>
    <scope>NUCLEOTIDE SEQUENCE [LARGE SCALE GENOMIC DNA]</scope>
    <source>
        <strain evidence="2 3">GXAS 311</strain>
    </source>
</reference>
<name>A0ABV2BPM1_9GAMM</name>
<dbReference type="Proteomes" id="UP001548189">
    <property type="component" value="Unassembled WGS sequence"/>
</dbReference>
<feature type="transmembrane region" description="Helical" evidence="1">
    <location>
        <begin position="6"/>
        <end position="26"/>
    </location>
</feature>
<proteinExistence type="predicted"/>
<sequence>MDINLIRSLITLALFILFIVLIYQVYSKKNKRRYEDAANLVFKDGDERSNKLNQAESKVEDHD</sequence>
<comment type="caution">
    <text evidence="2">The sequence shown here is derived from an EMBL/GenBank/DDBJ whole genome shotgun (WGS) entry which is preliminary data.</text>
</comment>
<dbReference type="RefSeq" id="WP_353873393.1">
    <property type="nucleotide sequence ID" value="NZ_JBEVCJ010000001.1"/>
</dbReference>
<evidence type="ECO:0000313" key="3">
    <source>
        <dbReference type="Proteomes" id="UP001548189"/>
    </source>
</evidence>
<keyword evidence="1" id="KW-0812">Transmembrane</keyword>
<evidence type="ECO:0000313" key="2">
    <source>
        <dbReference type="EMBL" id="MET1253854.1"/>
    </source>
</evidence>
<evidence type="ECO:0000256" key="1">
    <source>
        <dbReference type="SAM" id="Phobius"/>
    </source>
</evidence>
<keyword evidence="1" id="KW-0472">Membrane</keyword>
<dbReference type="Pfam" id="PF05545">
    <property type="entry name" value="FixQ"/>
    <property type="match status" value="1"/>
</dbReference>
<keyword evidence="3" id="KW-1185">Reference proteome</keyword>
<dbReference type="InterPro" id="IPR008621">
    <property type="entry name" value="Cbb3-typ_cyt_oxidase_comp"/>
</dbReference>
<keyword evidence="1" id="KW-1133">Transmembrane helix</keyword>